<dbReference type="Gene3D" id="1.10.10.10">
    <property type="entry name" value="Winged helix-like DNA-binding domain superfamily/Winged helix DNA-binding domain"/>
    <property type="match status" value="1"/>
</dbReference>
<dbReference type="GO" id="GO:0016987">
    <property type="term" value="F:sigma factor activity"/>
    <property type="evidence" value="ECO:0007669"/>
    <property type="project" value="UniProtKB-KW"/>
</dbReference>
<reference evidence="8" key="1">
    <citation type="submission" date="2017-09" db="EMBL/GenBank/DDBJ databases">
        <authorList>
            <person name="Varghese N."/>
            <person name="Submissions S."/>
        </authorList>
    </citation>
    <scope>NUCLEOTIDE SEQUENCE [LARGE SCALE GENOMIC DNA]</scope>
    <source>
        <strain evidence="8">DSM 25885</strain>
    </source>
</reference>
<accession>A0A285MRQ6</accession>
<evidence type="ECO:0000313" key="8">
    <source>
        <dbReference type="Proteomes" id="UP000219048"/>
    </source>
</evidence>
<evidence type="ECO:0000259" key="5">
    <source>
        <dbReference type="Pfam" id="PF04542"/>
    </source>
</evidence>
<dbReference type="PANTHER" id="PTHR43133">
    <property type="entry name" value="RNA POLYMERASE ECF-TYPE SIGMA FACTO"/>
    <property type="match status" value="1"/>
</dbReference>
<protein>
    <submittedName>
        <fullName evidence="7">RNA polymerase sigma-70 factor, ECF subfamily</fullName>
    </submittedName>
</protein>
<keyword evidence="8" id="KW-1185">Reference proteome</keyword>
<dbReference type="OrthoDB" id="659855at2"/>
<evidence type="ECO:0000313" key="7">
    <source>
        <dbReference type="EMBL" id="SNY99373.1"/>
    </source>
</evidence>
<keyword evidence="4" id="KW-0804">Transcription</keyword>
<dbReference type="RefSeq" id="WP_097044874.1">
    <property type="nucleotide sequence ID" value="NZ_OBEH01000002.1"/>
</dbReference>
<dbReference type="GO" id="GO:0006352">
    <property type="term" value="P:DNA-templated transcription initiation"/>
    <property type="evidence" value="ECO:0007669"/>
    <property type="project" value="InterPro"/>
</dbReference>
<evidence type="ECO:0000259" key="6">
    <source>
        <dbReference type="Pfam" id="PF08281"/>
    </source>
</evidence>
<dbReference type="Pfam" id="PF04542">
    <property type="entry name" value="Sigma70_r2"/>
    <property type="match status" value="1"/>
</dbReference>
<dbReference type="Pfam" id="PF08281">
    <property type="entry name" value="Sigma70_r4_2"/>
    <property type="match status" value="1"/>
</dbReference>
<feature type="domain" description="RNA polymerase sigma-70 region 2" evidence="5">
    <location>
        <begin position="27"/>
        <end position="94"/>
    </location>
</feature>
<dbReference type="Proteomes" id="UP000219048">
    <property type="component" value="Unassembled WGS sequence"/>
</dbReference>
<keyword evidence="3" id="KW-0731">Sigma factor</keyword>
<proteinExistence type="inferred from homology"/>
<feature type="domain" description="RNA polymerase sigma factor 70 region 4 type 2" evidence="6">
    <location>
        <begin position="129"/>
        <end position="181"/>
    </location>
</feature>
<dbReference type="NCBIfam" id="TIGR02985">
    <property type="entry name" value="Sig70_bacteroi1"/>
    <property type="match status" value="1"/>
</dbReference>
<dbReference type="InterPro" id="IPR007627">
    <property type="entry name" value="RNA_pol_sigma70_r2"/>
</dbReference>
<dbReference type="InterPro" id="IPR013324">
    <property type="entry name" value="RNA_pol_sigma_r3/r4-like"/>
</dbReference>
<dbReference type="GO" id="GO:0003677">
    <property type="term" value="F:DNA binding"/>
    <property type="evidence" value="ECO:0007669"/>
    <property type="project" value="InterPro"/>
</dbReference>
<dbReference type="InterPro" id="IPR036388">
    <property type="entry name" value="WH-like_DNA-bd_sf"/>
</dbReference>
<dbReference type="SUPFAM" id="SSF88659">
    <property type="entry name" value="Sigma3 and sigma4 domains of RNA polymerase sigma factors"/>
    <property type="match status" value="1"/>
</dbReference>
<dbReference type="InterPro" id="IPR013325">
    <property type="entry name" value="RNA_pol_sigma_r2"/>
</dbReference>
<dbReference type="SUPFAM" id="SSF88946">
    <property type="entry name" value="Sigma2 domain of RNA polymerase sigma factors"/>
    <property type="match status" value="1"/>
</dbReference>
<dbReference type="Gene3D" id="1.10.1740.10">
    <property type="match status" value="1"/>
</dbReference>
<dbReference type="InterPro" id="IPR014327">
    <property type="entry name" value="RNA_pol_sigma70_bacteroid"/>
</dbReference>
<dbReference type="InterPro" id="IPR014284">
    <property type="entry name" value="RNA_pol_sigma-70_dom"/>
</dbReference>
<dbReference type="NCBIfam" id="TIGR02937">
    <property type="entry name" value="sigma70-ECF"/>
    <property type="match status" value="1"/>
</dbReference>
<comment type="similarity">
    <text evidence="1">Belongs to the sigma-70 factor family. ECF subfamily.</text>
</comment>
<dbReference type="PANTHER" id="PTHR43133:SF46">
    <property type="entry name" value="RNA POLYMERASE SIGMA-70 FACTOR ECF SUBFAMILY"/>
    <property type="match status" value="1"/>
</dbReference>
<keyword evidence="2" id="KW-0805">Transcription regulation</keyword>
<dbReference type="EMBL" id="OBEH01000002">
    <property type="protein sequence ID" value="SNY99373.1"/>
    <property type="molecule type" value="Genomic_DNA"/>
</dbReference>
<evidence type="ECO:0000256" key="4">
    <source>
        <dbReference type="ARBA" id="ARBA00023163"/>
    </source>
</evidence>
<dbReference type="InterPro" id="IPR013249">
    <property type="entry name" value="RNA_pol_sigma70_r4_t2"/>
</dbReference>
<name>A0A285MRQ6_9FLAO</name>
<organism evidence="7 8">
    <name type="scientific">Flagellimonas pacifica</name>
    <dbReference type="NCBI Taxonomy" id="1247520"/>
    <lineage>
        <taxon>Bacteria</taxon>
        <taxon>Pseudomonadati</taxon>
        <taxon>Bacteroidota</taxon>
        <taxon>Flavobacteriia</taxon>
        <taxon>Flavobacteriales</taxon>
        <taxon>Flavobacteriaceae</taxon>
        <taxon>Flagellimonas</taxon>
    </lineage>
</organism>
<evidence type="ECO:0000256" key="3">
    <source>
        <dbReference type="ARBA" id="ARBA00023082"/>
    </source>
</evidence>
<dbReference type="AlphaFoldDB" id="A0A285MRQ6"/>
<sequence>MGNDLNIKKSTLFQLVKKGDKEAYRLLYDLYYPKLLQIAIGYIPKNEDAEELVQDVFLKVWKKRYTININSNMDGYLYRMMRNACLDFLRSKKHTLNAGGNIAQLEAALNLQALSNDAASAILVKELEQQIMEAIELLPDKCKAVFLKSKIEGLKNREISEELQISHKTVEGHITKAIKHLQLHLKEFLYFFQFIFLFIQG</sequence>
<evidence type="ECO:0000256" key="2">
    <source>
        <dbReference type="ARBA" id="ARBA00023015"/>
    </source>
</evidence>
<gene>
    <name evidence="7" type="ORF">SAMN06265377_1178</name>
</gene>
<dbReference type="InterPro" id="IPR039425">
    <property type="entry name" value="RNA_pol_sigma-70-like"/>
</dbReference>
<evidence type="ECO:0000256" key="1">
    <source>
        <dbReference type="ARBA" id="ARBA00010641"/>
    </source>
</evidence>